<dbReference type="AlphaFoldDB" id="A0A8J7DVG3"/>
<evidence type="ECO:0000313" key="2">
    <source>
        <dbReference type="Proteomes" id="UP000654482"/>
    </source>
</evidence>
<keyword evidence="2" id="KW-1185">Reference proteome</keyword>
<reference evidence="1" key="1">
    <citation type="submission" date="2020-10" db="EMBL/GenBank/DDBJ databases">
        <authorList>
            <person name="Castelo-Branco R."/>
            <person name="Eusebio N."/>
            <person name="Adriana R."/>
            <person name="Vieira A."/>
            <person name="Brugerolle De Fraissinette N."/>
            <person name="Rezende De Castro R."/>
            <person name="Schneider M.P."/>
            <person name="Vasconcelos V."/>
            <person name="Leao P.N."/>
        </authorList>
    </citation>
    <scope>NUCLEOTIDE SEQUENCE</scope>
    <source>
        <strain evidence="1">LEGE 07157</strain>
    </source>
</reference>
<name>A0A8J7DVG3_9CYAN</name>
<dbReference type="EMBL" id="JADEWZ010000009">
    <property type="protein sequence ID" value="MBE9115769.1"/>
    <property type="molecule type" value="Genomic_DNA"/>
</dbReference>
<comment type="caution">
    <text evidence="1">The sequence shown here is derived from an EMBL/GenBank/DDBJ whole genome shotgun (WGS) entry which is preliminary data.</text>
</comment>
<protein>
    <submittedName>
        <fullName evidence="1">Uncharacterized protein</fullName>
    </submittedName>
</protein>
<dbReference type="RefSeq" id="WP_194028863.1">
    <property type="nucleotide sequence ID" value="NZ_JADEWZ010000009.1"/>
</dbReference>
<sequence length="47" mass="5472">MATRSRPLTQSLLKSTPKSARIWVSMLARSRNNAKRRFSVGEIRREK</sequence>
<gene>
    <name evidence="1" type="ORF">IQ249_07680</name>
</gene>
<organism evidence="1 2">
    <name type="scientific">Lusitaniella coriacea LEGE 07157</name>
    <dbReference type="NCBI Taxonomy" id="945747"/>
    <lineage>
        <taxon>Bacteria</taxon>
        <taxon>Bacillati</taxon>
        <taxon>Cyanobacteriota</taxon>
        <taxon>Cyanophyceae</taxon>
        <taxon>Spirulinales</taxon>
        <taxon>Lusitaniellaceae</taxon>
        <taxon>Lusitaniella</taxon>
    </lineage>
</organism>
<dbReference type="Proteomes" id="UP000654482">
    <property type="component" value="Unassembled WGS sequence"/>
</dbReference>
<accession>A0A8J7DVG3</accession>
<evidence type="ECO:0000313" key="1">
    <source>
        <dbReference type="EMBL" id="MBE9115769.1"/>
    </source>
</evidence>
<proteinExistence type="predicted"/>